<dbReference type="AlphaFoldDB" id="A0A1H8JKI1"/>
<sequence length="75" mass="8692">MVVVSITIRYKSPAGIVLKQGLFPIRGQKPELVAWNWWQQIKLETYTDELIEVIVNGELDITDKVRELKKPLLTE</sequence>
<organism evidence="1 2">
    <name type="scientific">Mesobacillus persicus</name>
    <dbReference type="NCBI Taxonomy" id="930146"/>
    <lineage>
        <taxon>Bacteria</taxon>
        <taxon>Bacillati</taxon>
        <taxon>Bacillota</taxon>
        <taxon>Bacilli</taxon>
        <taxon>Bacillales</taxon>
        <taxon>Bacillaceae</taxon>
        <taxon>Mesobacillus</taxon>
    </lineage>
</organism>
<reference evidence="2" key="1">
    <citation type="submission" date="2016-10" db="EMBL/GenBank/DDBJ databases">
        <authorList>
            <person name="Varghese N."/>
            <person name="Submissions S."/>
        </authorList>
    </citation>
    <scope>NUCLEOTIDE SEQUENCE [LARGE SCALE GENOMIC DNA]</scope>
    <source>
        <strain evidence="2">B48,IBRC-M 10115,DSM 25386,CECT 8001</strain>
    </source>
</reference>
<protein>
    <submittedName>
        <fullName evidence="1">Uncharacterized protein</fullName>
    </submittedName>
</protein>
<gene>
    <name evidence="1" type="ORF">SAMN05192533_12165</name>
</gene>
<evidence type="ECO:0000313" key="2">
    <source>
        <dbReference type="Proteomes" id="UP000198553"/>
    </source>
</evidence>
<proteinExistence type="predicted"/>
<accession>A0A1H8JKI1</accession>
<dbReference type="EMBL" id="FOBW01000021">
    <property type="protein sequence ID" value="SEN81025.1"/>
    <property type="molecule type" value="Genomic_DNA"/>
</dbReference>
<dbReference type="Proteomes" id="UP000198553">
    <property type="component" value="Unassembled WGS sequence"/>
</dbReference>
<keyword evidence="2" id="KW-1185">Reference proteome</keyword>
<evidence type="ECO:0000313" key="1">
    <source>
        <dbReference type="EMBL" id="SEN81025.1"/>
    </source>
</evidence>
<dbReference type="STRING" id="930146.SAMN05192533_12165"/>
<name>A0A1H8JKI1_9BACI</name>